<gene>
    <name evidence="6" type="ORF">THASP1DRAFT_2962</name>
</gene>
<evidence type="ECO:0000256" key="1">
    <source>
        <dbReference type="ARBA" id="ARBA00007469"/>
    </source>
</evidence>
<dbReference type="PROSITE" id="PS00530">
    <property type="entry name" value="RNASE_T2_1"/>
    <property type="match status" value="1"/>
</dbReference>
<dbReference type="InterPro" id="IPR036430">
    <property type="entry name" value="RNase_T2-like_sf"/>
</dbReference>
<dbReference type="EMBL" id="KZ992545">
    <property type="protein sequence ID" value="RKP09066.1"/>
    <property type="molecule type" value="Genomic_DNA"/>
</dbReference>
<evidence type="ECO:0000313" key="7">
    <source>
        <dbReference type="Proteomes" id="UP000271241"/>
    </source>
</evidence>
<accession>A0A4P9XSH7</accession>
<evidence type="ECO:0000256" key="3">
    <source>
        <dbReference type="ARBA" id="ARBA00023157"/>
    </source>
</evidence>
<protein>
    <recommendedName>
        <fullName evidence="2">ribonuclease T2</fullName>
        <ecNumber evidence="2">4.6.1.19</ecNumber>
    </recommendedName>
</protein>
<dbReference type="InterPro" id="IPR033130">
    <property type="entry name" value="RNase_T2_His_AS_2"/>
</dbReference>
<dbReference type="AlphaFoldDB" id="A0A4P9XSH7"/>
<feature type="active site" evidence="4">
    <location>
        <position position="105"/>
    </location>
</feature>
<reference evidence="7" key="1">
    <citation type="journal article" date="2018" name="Nat. Microbiol.">
        <title>Leveraging single-cell genomics to expand the fungal tree of life.</title>
        <authorList>
            <person name="Ahrendt S.R."/>
            <person name="Quandt C.A."/>
            <person name="Ciobanu D."/>
            <person name="Clum A."/>
            <person name="Salamov A."/>
            <person name="Andreopoulos B."/>
            <person name="Cheng J.F."/>
            <person name="Woyke T."/>
            <person name="Pelin A."/>
            <person name="Henrissat B."/>
            <person name="Reynolds N.K."/>
            <person name="Benny G.L."/>
            <person name="Smith M.E."/>
            <person name="James T.Y."/>
            <person name="Grigoriev I.V."/>
        </authorList>
    </citation>
    <scope>NUCLEOTIDE SEQUENCE [LARGE SCALE GENOMIC DNA]</scope>
    <source>
        <strain evidence="7">RSA 1356</strain>
    </source>
</reference>
<dbReference type="Gene3D" id="3.90.730.10">
    <property type="entry name" value="Ribonuclease T2-like"/>
    <property type="match status" value="1"/>
</dbReference>
<evidence type="ECO:0000313" key="6">
    <source>
        <dbReference type="EMBL" id="RKP09066.1"/>
    </source>
</evidence>
<feature type="active site" evidence="4">
    <location>
        <position position="46"/>
    </location>
</feature>
<name>A0A4P9XSH7_9FUNG</name>
<evidence type="ECO:0000256" key="2">
    <source>
        <dbReference type="ARBA" id="ARBA00012571"/>
    </source>
</evidence>
<dbReference type="Proteomes" id="UP000271241">
    <property type="component" value="Unassembled WGS sequence"/>
</dbReference>
<dbReference type="CDD" id="cd01061">
    <property type="entry name" value="RNase_T2_euk"/>
    <property type="match status" value="1"/>
</dbReference>
<dbReference type="PANTHER" id="PTHR11240">
    <property type="entry name" value="RIBONUCLEASE T2"/>
    <property type="match status" value="1"/>
</dbReference>
<feature type="non-terminal residue" evidence="6">
    <location>
        <position position="226"/>
    </location>
</feature>
<feature type="active site" evidence="4">
    <location>
        <position position="109"/>
    </location>
</feature>
<dbReference type="GO" id="GO:0005576">
    <property type="term" value="C:extracellular region"/>
    <property type="evidence" value="ECO:0007669"/>
    <property type="project" value="TreeGrafter"/>
</dbReference>
<keyword evidence="3" id="KW-1015">Disulfide bond</keyword>
<dbReference type="InterPro" id="IPR018188">
    <property type="entry name" value="RNase_T2_His_AS_1"/>
</dbReference>
<dbReference type="InterPro" id="IPR033697">
    <property type="entry name" value="Ribonuclease_T2_eukaryotic"/>
</dbReference>
<evidence type="ECO:0000256" key="4">
    <source>
        <dbReference type="PIRSR" id="PIRSR633697-1"/>
    </source>
</evidence>
<keyword evidence="7" id="KW-1185">Reference proteome</keyword>
<sequence length="226" mass="25576">ACPDTLSCPAGGGPPVDRCCSPAMGLLVFVQQWYPKLGPSDAFTLHGLWPDECNGDQGPRNGCDSRRNYPNLGRIIKNADPDLYTSMTTFWPSYKKNVELFWSHEWNKHGTCVSTLEPQCLSETAEPHTDVLVYFRTALALREQFNPYKVLADKNIVPGNLYDRELITTTLQEAWGVPVRITCRRGQINEIWLWMKVRGRDHYIATPPVKPSKAQECGSSIYYPPK</sequence>
<dbReference type="PROSITE" id="PS00531">
    <property type="entry name" value="RNASE_T2_2"/>
    <property type="match status" value="1"/>
</dbReference>
<dbReference type="InterPro" id="IPR001568">
    <property type="entry name" value="RNase_T2-like"/>
</dbReference>
<organism evidence="6 7">
    <name type="scientific">Thamnocephalis sphaerospora</name>
    <dbReference type="NCBI Taxonomy" id="78915"/>
    <lineage>
        <taxon>Eukaryota</taxon>
        <taxon>Fungi</taxon>
        <taxon>Fungi incertae sedis</taxon>
        <taxon>Zoopagomycota</taxon>
        <taxon>Zoopagomycotina</taxon>
        <taxon>Zoopagomycetes</taxon>
        <taxon>Zoopagales</taxon>
        <taxon>Sigmoideomycetaceae</taxon>
        <taxon>Thamnocephalis</taxon>
    </lineage>
</organism>
<feature type="non-terminal residue" evidence="6">
    <location>
        <position position="1"/>
    </location>
</feature>
<proteinExistence type="inferred from homology"/>
<dbReference type="OrthoDB" id="435754at2759"/>
<dbReference type="GO" id="GO:0033897">
    <property type="term" value="F:ribonuclease T2 activity"/>
    <property type="evidence" value="ECO:0007669"/>
    <property type="project" value="UniProtKB-EC"/>
</dbReference>
<dbReference type="Pfam" id="PF00445">
    <property type="entry name" value="Ribonuclease_T2"/>
    <property type="match status" value="1"/>
</dbReference>
<evidence type="ECO:0000256" key="5">
    <source>
        <dbReference type="RuleBase" id="RU004328"/>
    </source>
</evidence>
<dbReference type="GO" id="GO:0006401">
    <property type="term" value="P:RNA catabolic process"/>
    <property type="evidence" value="ECO:0007669"/>
    <property type="project" value="TreeGrafter"/>
</dbReference>
<comment type="similarity">
    <text evidence="1 5">Belongs to the RNase T2 family.</text>
</comment>
<dbReference type="EC" id="4.6.1.19" evidence="2"/>
<dbReference type="GO" id="GO:0003723">
    <property type="term" value="F:RNA binding"/>
    <property type="evidence" value="ECO:0007669"/>
    <property type="project" value="InterPro"/>
</dbReference>
<dbReference type="PANTHER" id="PTHR11240:SF22">
    <property type="entry name" value="RIBONUCLEASE T2"/>
    <property type="match status" value="1"/>
</dbReference>
<dbReference type="SUPFAM" id="SSF55895">
    <property type="entry name" value="Ribonuclease Rh-like"/>
    <property type="match status" value="1"/>
</dbReference>